<feature type="domain" description="CoA-binding" evidence="1">
    <location>
        <begin position="11"/>
        <end position="109"/>
    </location>
</feature>
<dbReference type="PANTHER" id="PTHR33303">
    <property type="entry name" value="CYTOPLASMIC PROTEIN-RELATED"/>
    <property type="match status" value="1"/>
</dbReference>
<dbReference type="AlphaFoldDB" id="A6G801"/>
<dbReference type="PANTHER" id="PTHR33303:SF2">
    <property type="entry name" value="COA-BINDING DOMAIN-CONTAINING PROTEIN"/>
    <property type="match status" value="1"/>
</dbReference>
<keyword evidence="3" id="KW-1185">Reference proteome</keyword>
<dbReference type="Gene3D" id="3.40.50.720">
    <property type="entry name" value="NAD(P)-binding Rossmann-like Domain"/>
    <property type="match status" value="1"/>
</dbReference>
<dbReference type="EMBL" id="ABCS01000037">
    <property type="protein sequence ID" value="EDM77963.1"/>
    <property type="molecule type" value="Genomic_DNA"/>
</dbReference>
<protein>
    <recommendedName>
        <fullName evidence="1">CoA-binding domain-containing protein</fullName>
    </recommendedName>
</protein>
<dbReference type="InterPro" id="IPR003781">
    <property type="entry name" value="CoA-bd"/>
</dbReference>
<sequence length="143" mass="16161">MTDMDRVRAVLEQAKTVAVLGASLQPQRAGHYVPAYLHAQGYRIIPVNPLHQRQGESAWGEPFRATLAELREPIDVVDVFRHPGFLPAHLDDFLAMQPLPRTVWLQSGIRHEDFAQRLREAGVEVIQDRCMLADHRVLGIAPK</sequence>
<dbReference type="InterPro" id="IPR036291">
    <property type="entry name" value="NAD(P)-bd_dom_sf"/>
</dbReference>
<evidence type="ECO:0000313" key="2">
    <source>
        <dbReference type="EMBL" id="EDM77963.1"/>
    </source>
</evidence>
<dbReference type="STRING" id="391625.PPSIR1_19179"/>
<dbReference type="eggNOG" id="COG1832">
    <property type="taxonomic scope" value="Bacteria"/>
</dbReference>
<evidence type="ECO:0000259" key="1">
    <source>
        <dbReference type="SMART" id="SM00881"/>
    </source>
</evidence>
<dbReference type="Pfam" id="PF13380">
    <property type="entry name" value="CoA_binding_2"/>
    <property type="match status" value="1"/>
</dbReference>
<dbReference type="Proteomes" id="UP000005801">
    <property type="component" value="Unassembled WGS sequence"/>
</dbReference>
<reference evidence="2 3" key="1">
    <citation type="submission" date="2007-06" db="EMBL/GenBank/DDBJ databases">
        <authorList>
            <person name="Shimkets L."/>
            <person name="Ferriera S."/>
            <person name="Johnson J."/>
            <person name="Kravitz S."/>
            <person name="Beeson K."/>
            <person name="Sutton G."/>
            <person name="Rogers Y.-H."/>
            <person name="Friedman R."/>
            <person name="Frazier M."/>
            <person name="Venter J.C."/>
        </authorList>
    </citation>
    <scope>NUCLEOTIDE SEQUENCE [LARGE SCALE GENOMIC DNA]</scope>
    <source>
        <strain evidence="2 3">SIR-1</strain>
    </source>
</reference>
<dbReference type="SMART" id="SM00881">
    <property type="entry name" value="CoA_binding"/>
    <property type="match status" value="1"/>
</dbReference>
<proteinExistence type="predicted"/>
<accession>A6G801</accession>
<dbReference type="SUPFAM" id="SSF51735">
    <property type="entry name" value="NAD(P)-binding Rossmann-fold domains"/>
    <property type="match status" value="1"/>
</dbReference>
<gene>
    <name evidence="2" type="ORF">PPSIR1_19179</name>
</gene>
<comment type="caution">
    <text evidence="2">The sequence shown here is derived from an EMBL/GenBank/DDBJ whole genome shotgun (WGS) entry which is preliminary data.</text>
</comment>
<organism evidence="2 3">
    <name type="scientific">Plesiocystis pacifica SIR-1</name>
    <dbReference type="NCBI Taxonomy" id="391625"/>
    <lineage>
        <taxon>Bacteria</taxon>
        <taxon>Pseudomonadati</taxon>
        <taxon>Myxococcota</taxon>
        <taxon>Polyangia</taxon>
        <taxon>Nannocystales</taxon>
        <taxon>Nannocystaceae</taxon>
        <taxon>Plesiocystis</taxon>
    </lineage>
</organism>
<name>A6G801_9BACT</name>
<evidence type="ECO:0000313" key="3">
    <source>
        <dbReference type="Proteomes" id="UP000005801"/>
    </source>
</evidence>